<feature type="region of interest" description="Disordered" evidence="1">
    <location>
        <begin position="1"/>
        <end position="63"/>
    </location>
</feature>
<reference evidence="2" key="1">
    <citation type="submission" date="2017-05" db="UniProtKB">
        <authorList>
            <consortium name="EnsemblMetazoa"/>
        </authorList>
    </citation>
    <scope>IDENTIFICATION</scope>
</reference>
<dbReference type="EnsemblMetazoa" id="Aqu2.1.06193_001">
    <property type="protein sequence ID" value="Aqu2.1.06193_001"/>
    <property type="gene ID" value="Aqu2.1.06193"/>
</dbReference>
<accession>A0A1X7SVR0</accession>
<name>A0A1X7SVR0_AMPQE</name>
<evidence type="ECO:0000256" key="1">
    <source>
        <dbReference type="SAM" id="MobiDB-lite"/>
    </source>
</evidence>
<sequence length="233" mass="26630">MSFEEDNIVAGVETNGSELDDIPDEDKSTLYESEDKFEEHEWFDDSFNDEDSNDERLDDDSSDNDEQLLVAEIKQNQDNCIVSLEKDLAESEYEISLLLLDNELLTQSSEEIRAHCSSLSALVQSQTQQILQLKTMYLRSVRESIALQGYKFDASILINDDEKALFYTGLKFDVLNKIYELLRSSAERPVVSSCSLEDELFYTLVKLQLGLLNKDFVRESKYRKGSCHVSGSD</sequence>
<feature type="compositionally biased region" description="Acidic residues" evidence="1">
    <location>
        <begin position="41"/>
        <end position="63"/>
    </location>
</feature>
<dbReference type="InParanoid" id="A0A1X7SVR0"/>
<dbReference type="OrthoDB" id="6509764at2759"/>
<evidence type="ECO:0000313" key="2">
    <source>
        <dbReference type="EnsemblMetazoa" id="Aqu2.1.06193_001"/>
    </source>
</evidence>
<organism evidence="2">
    <name type="scientific">Amphimedon queenslandica</name>
    <name type="common">Sponge</name>
    <dbReference type="NCBI Taxonomy" id="400682"/>
    <lineage>
        <taxon>Eukaryota</taxon>
        <taxon>Metazoa</taxon>
        <taxon>Porifera</taxon>
        <taxon>Demospongiae</taxon>
        <taxon>Heteroscleromorpha</taxon>
        <taxon>Haplosclerida</taxon>
        <taxon>Niphatidae</taxon>
        <taxon>Amphimedon</taxon>
    </lineage>
</organism>
<proteinExistence type="predicted"/>
<protein>
    <submittedName>
        <fullName evidence="2">Uncharacterized protein</fullName>
    </submittedName>
</protein>
<dbReference type="AlphaFoldDB" id="A0A1X7SVR0"/>
<feature type="compositionally biased region" description="Basic and acidic residues" evidence="1">
    <location>
        <begin position="25"/>
        <end position="40"/>
    </location>
</feature>